<feature type="active site" description="Cysteine persulfide intermediate" evidence="2">
    <location>
        <position position="48"/>
    </location>
</feature>
<evidence type="ECO:0000256" key="1">
    <source>
        <dbReference type="ARBA" id="ARBA00010282"/>
    </source>
</evidence>
<feature type="domain" description="Fe-S metabolism associated" evidence="3">
    <location>
        <begin position="9"/>
        <end position="128"/>
    </location>
</feature>
<dbReference type="Gene3D" id="3.90.1010.10">
    <property type="match status" value="1"/>
</dbReference>
<dbReference type="NCBIfam" id="TIGR03391">
    <property type="entry name" value="FeS_syn_CsdE"/>
    <property type="match status" value="1"/>
</dbReference>
<evidence type="ECO:0000256" key="2">
    <source>
        <dbReference type="PIRSR" id="PIRSR617763-1"/>
    </source>
</evidence>
<dbReference type="Pfam" id="PF02657">
    <property type="entry name" value="SufE"/>
    <property type="match status" value="1"/>
</dbReference>
<protein>
    <submittedName>
        <fullName evidence="4">Cysteine desulfurase sulfur acceptor subunit CsdE</fullName>
    </submittedName>
</protein>
<dbReference type="InterPro" id="IPR017763">
    <property type="entry name" value="Cysteine_desulfurase_CsdE"/>
</dbReference>
<dbReference type="OrthoDB" id="9799320at2"/>
<name>A0A2V4DXV7_9GAMM</name>
<dbReference type="EMBL" id="QGLO01000002">
    <property type="protein sequence ID" value="PXY92843.1"/>
    <property type="molecule type" value="Genomic_DNA"/>
</dbReference>
<comment type="caution">
    <text evidence="4">The sequence shown here is derived from an EMBL/GenBank/DDBJ whole genome shotgun (WGS) entry which is preliminary data.</text>
</comment>
<comment type="similarity">
    <text evidence="1">Belongs to the SufE family.</text>
</comment>
<dbReference type="PANTHER" id="PTHR43597">
    <property type="entry name" value="SULFUR ACCEPTOR PROTEIN CSDE"/>
    <property type="match status" value="1"/>
</dbReference>
<reference evidence="4 5" key="1">
    <citation type="submission" date="2018-05" db="EMBL/GenBank/DDBJ databases">
        <title>Reference genomes for bee gut microbiota database.</title>
        <authorList>
            <person name="Ellegaard K.M."/>
        </authorList>
    </citation>
    <scope>NUCLEOTIDE SEQUENCE [LARGE SCALE GENOMIC DNA]</scope>
    <source>
        <strain evidence="4 5">ESL0172</strain>
    </source>
</reference>
<evidence type="ECO:0000313" key="4">
    <source>
        <dbReference type="EMBL" id="PXY92843.1"/>
    </source>
</evidence>
<dbReference type="PANTHER" id="PTHR43597:SF5">
    <property type="entry name" value="SUFE-LIKE PROTEIN 2, CHLOROPLASTIC"/>
    <property type="match status" value="1"/>
</dbReference>
<evidence type="ECO:0000313" key="5">
    <source>
        <dbReference type="Proteomes" id="UP000247673"/>
    </source>
</evidence>
<dbReference type="SUPFAM" id="SSF82649">
    <property type="entry name" value="SufE/NifU"/>
    <property type="match status" value="1"/>
</dbReference>
<proteinExistence type="inferred from homology"/>
<dbReference type="AlphaFoldDB" id="A0A2V4DXV7"/>
<evidence type="ECO:0000259" key="3">
    <source>
        <dbReference type="Pfam" id="PF02657"/>
    </source>
</evidence>
<organism evidence="4 5">
    <name type="scientific">Gilliamella apis</name>
    <dbReference type="NCBI Taxonomy" id="1970738"/>
    <lineage>
        <taxon>Bacteria</taxon>
        <taxon>Pseudomonadati</taxon>
        <taxon>Pseudomonadota</taxon>
        <taxon>Gammaproteobacteria</taxon>
        <taxon>Orbales</taxon>
        <taxon>Orbaceae</taxon>
        <taxon>Gilliamella</taxon>
    </lineage>
</organism>
<gene>
    <name evidence="4" type="primary">csdE</name>
    <name evidence="4" type="ORF">DKK78_00535</name>
</gene>
<dbReference type="RefSeq" id="WP_110446939.1">
    <property type="nucleotide sequence ID" value="NZ_CP132381.1"/>
</dbReference>
<sequence length="132" mass="15270">MLSQQTLFELFSKQHNWQDRYRQLIALAKQLPDFPDLKKIESNQIYGCENRVWLTNEKQLDNTFTFQGDSEGRIVKGLLAILIIIANHKTAEQIKAIDFLAILKQLKITDELSLSRLQGIEKIIERIKLAGC</sequence>
<dbReference type="Proteomes" id="UP000247673">
    <property type="component" value="Unassembled WGS sequence"/>
</dbReference>
<keyword evidence="5" id="KW-1185">Reference proteome</keyword>
<accession>A0A2V4DXV7</accession>
<dbReference type="InterPro" id="IPR003808">
    <property type="entry name" value="Fe-S_metab-assoc_dom"/>
</dbReference>